<evidence type="ECO:0000313" key="2">
    <source>
        <dbReference type="EMBL" id="SPT99489.1"/>
    </source>
</evidence>
<dbReference type="InterPro" id="IPR028098">
    <property type="entry name" value="Glyco_trans_4-like_N"/>
</dbReference>
<sequence>MKNVLFLTYYFPPYTNSGVFRPLKFVKYLKRNKNWNPIIVTLNPDIYPERPRDFSLLKDVPEDLEIHYVNTLEPTAQSNVEYQRYFYEVQTPEAPVGSLMHFLFKALEIINSKKIDLIFVTIPPYTLGIVGTLLKQITRIPLIVDYRDGWTRKNENNKFRTLEGRMINELFEKKVIENADRLVTVNIELKHMLLNMGADLENIHVIENGFDYDDYKCNKGETLYQSVKTLVWCGKIYPAYYSYFEKVINALKEINKDEIVLKFLIFGDGITEKFKQLFEFDFIEYAGYVNYQEAILINHTASINLLINNLEAGGTSKLYNLVAANRPIFSLVNDENNFVKEFLKPYENSIIVKYNSSTSEILEGFLKLLESEKNNEKEEFVKLYNKYSREFQTIQLEKVFNSLSLVGETIEKNYVKTNKIP</sequence>
<name>A0A2X0XKP0_9BACI</name>
<proteinExistence type="predicted"/>
<keyword evidence="2" id="KW-0808">Transferase</keyword>
<dbReference type="Pfam" id="PF13579">
    <property type="entry name" value="Glyco_trans_4_4"/>
    <property type="match status" value="1"/>
</dbReference>
<reference evidence="2 3" key="1">
    <citation type="submission" date="2018-06" db="EMBL/GenBank/DDBJ databases">
        <authorList>
            <consortium name="Pathogen Informatics"/>
            <person name="Doyle S."/>
        </authorList>
    </citation>
    <scope>NUCLEOTIDE SEQUENCE [LARGE SCALE GENOMIC DNA]</scope>
    <source>
        <strain evidence="2 3">NCTC7582</strain>
    </source>
</reference>
<organism evidence="2 3">
    <name type="scientific">Lysinibacillus capsici</name>
    <dbReference type="NCBI Taxonomy" id="2115968"/>
    <lineage>
        <taxon>Bacteria</taxon>
        <taxon>Bacillati</taxon>
        <taxon>Bacillota</taxon>
        <taxon>Bacilli</taxon>
        <taxon>Bacillales</taxon>
        <taxon>Bacillaceae</taxon>
        <taxon>Lysinibacillus</taxon>
    </lineage>
</organism>
<evidence type="ECO:0000313" key="3">
    <source>
        <dbReference type="Proteomes" id="UP000251431"/>
    </source>
</evidence>
<protein>
    <submittedName>
        <fullName evidence="2">TPR/glycosyl transferase domain protein</fullName>
    </submittedName>
</protein>
<feature type="domain" description="Glycosyltransferase subfamily 4-like N-terminal" evidence="1">
    <location>
        <begin position="91"/>
        <end position="209"/>
    </location>
</feature>
<dbReference type="EMBL" id="UAQE01000001">
    <property type="protein sequence ID" value="SPT99489.1"/>
    <property type="molecule type" value="Genomic_DNA"/>
</dbReference>
<dbReference type="Proteomes" id="UP000251431">
    <property type="component" value="Unassembled WGS sequence"/>
</dbReference>
<gene>
    <name evidence="2" type="ORF">NCTC7582_02362</name>
</gene>
<dbReference type="RefSeq" id="WP_112117384.1">
    <property type="nucleotide sequence ID" value="NZ_UAQE01000001.1"/>
</dbReference>
<dbReference type="AlphaFoldDB" id="A0A2X0XKP0"/>
<accession>A0A2X0XKP0</accession>
<dbReference type="GO" id="GO:0016740">
    <property type="term" value="F:transferase activity"/>
    <property type="evidence" value="ECO:0007669"/>
    <property type="project" value="UniProtKB-KW"/>
</dbReference>
<dbReference type="Gene3D" id="3.40.50.2000">
    <property type="entry name" value="Glycogen Phosphorylase B"/>
    <property type="match status" value="2"/>
</dbReference>
<evidence type="ECO:0000259" key="1">
    <source>
        <dbReference type="Pfam" id="PF13579"/>
    </source>
</evidence>
<dbReference type="SUPFAM" id="SSF53756">
    <property type="entry name" value="UDP-Glycosyltransferase/glycogen phosphorylase"/>
    <property type="match status" value="1"/>
</dbReference>